<dbReference type="SUPFAM" id="SSF46785">
    <property type="entry name" value="Winged helix' DNA-binding domain"/>
    <property type="match status" value="1"/>
</dbReference>
<evidence type="ECO:0000313" key="7">
    <source>
        <dbReference type="Proteomes" id="UP001652442"/>
    </source>
</evidence>
<dbReference type="InterPro" id="IPR000847">
    <property type="entry name" value="LysR_HTH_N"/>
</dbReference>
<evidence type="ECO:0000256" key="4">
    <source>
        <dbReference type="ARBA" id="ARBA00023163"/>
    </source>
</evidence>
<proteinExistence type="inferred from homology"/>
<dbReference type="Pfam" id="PF00126">
    <property type="entry name" value="HTH_1"/>
    <property type="match status" value="1"/>
</dbReference>
<dbReference type="InterPro" id="IPR005119">
    <property type="entry name" value="LysR_subst-bd"/>
</dbReference>
<dbReference type="SUPFAM" id="SSF53850">
    <property type="entry name" value="Periplasmic binding protein-like II"/>
    <property type="match status" value="1"/>
</dbReference>
<accession>A0ABT2TMK5</accession>
<keyword evidence="3" id="KW-0238">DNA-binding</keyword>
<keyword evidence="2" id="KW-0805">Transcription regulation</keyword>
<dbReference type="Pfam" id="PF03466">
    <property type="entry name" value="LysR_substrate"/>
    <property type="match status" value="1"/>
</dbReference>
<keyword evidence="7" id="KW-1185">Reference proteome</keyword>
<gene>
    <name evidence="6" type="ORF">OCV88_14200</name>
</gene>
<evidence type="ECO:0000256" key="1">
    <source>
        <dbReference type="ARBA" id="ARBA00009437"/>
    </source>
</evidence>
<dbReference type="PROSITE" id="PS50931">
    <property type="entry name" value="HTH_LYSR"/>
    <property type="match status" value="1"/>
</dbReference>
<protein>
    <submittedName>
        <fullName evidence="6">LysR family transcriptional regulator</fullName>
    </submittedName>
</protein>
<reference evidence="6 7" key="1">
    <citation type="journal article" date="2021" name="ISME Commun">
        <title>Automated analysis of genomic sequences facilitates high-throughput and comprehensive description of bacteria.</title>
        <authorList>
            <person name="Hitch T.C.A."/>
        </authorList>
    </citation>
    <scope>NUCLEOTIDE SEQUENCE [LARGE SCALE GENOMIC DNA]</scope>
    <source>
        <strain evidence="6 7">Sanger_109</strain>
    </source>
</reference>
<dbReference type="PANTHER" id="PTHR30126">
    <property type="entry name" value="HTH-TYPE TRANSCRIPTIONAL REGULATOR"/>
    <property type="match status" value="1"/>
</dbReference>
<keyword evidence="4" id="KW-0804">Transcription</keyword>
<dbReference type="EMBL" id="JAOQJQ010000007">
    <property type="protein sequence ID" value="MCU6763463.1"/>
    <property type="molecule type" value="Genomic_DNA"/>
</dbReference>
<comment type="similarity">
    <text evidence="1">Belongs to the LysR transcriptional regulatory family.</text>
</comment>
<dbReference type="InterPro" id="IPR036388">
    <property type="entry name" value="WH-like_DNA-bd_sf"/>
</dbReference>
<dbReference type="RefSeq" id="WP_158426104.1">
    <property type="nucleotide sequence ID" value="NZ_JAOQJQ010000007.1"/>
</dbReference>
<organism evidence="6 7">
    <name type="scientific">Brotonthovivens ammoniilytica</name>
    <dbReference type="NCBI Taxonomy" id="2981725"/>
    <lineage>
        <taxon>Bacteria</taxon>
        <taxon>Bacillati</taxon>
        <taxon>Bacillota</taxon>
        <taxon>Clostridia</taxon>
        <taxon>Lachnospirales</taxon>
        <taxon>Lachnospiraceae</taxon>
        <taxon>Brotonthovivens</taxon>
    </lineage>
</organism>
<evidence type="ECO:0000313" key="6">
    <source>
        <dbReference type="EMBL" id="MCU6763463.1"/>
    </source>
</evidence>
<dbReference type="PRINTS" id="PR00039">
    <property type="entry name" value="HTHLYSR"/>
</dbReference>
<dbReference type="CDD" id="cd05466">
    <property type="entry name" value="PBP2_LTTR_substrate"/>
    <property type="match status" value="1"/>
</dbReference>
<comment type="caution">
    <text evidence="6">The sequence shown here is derived from an EMBL/GenBank/DDBJ whole genome shotgun (WGS) entry which is preliminary data.</text>
</comment>
<evidence type="ECO:0000256" key="3">
    <source>
        <dbReference type="ARBA" id="ARBA00023125"/>
    </source>
</evidence>
<sequence>MSLNYDYYHIFYHVAENKSLTAAANQLFLSQSTVSRSIQNLEHELGCTLLLRSKQGISLTEEGSFLYDYVKKAFAYISYAENHLHNIQKLNSGFLRIGATELTLQYFLLSHLETFEAKYPGIHMELSFQIPKEAFQLLNSGLLDIAILTTPFSENDSIQKYPLMNFSDILIASPQYEHLKHKVLDFSQLQNEPFIVMEHGTSARLYIDEVCSSLDITYFPKYEVGSMPLIVSMVERNLGIGFVPEIFVHEKLKKGKLIQLQLKTPLPSRQICAFTSKAFPVHSVRDVFLKQLCK</sequence>
<dbReference type="InterPro" id="IPR036390">
    <property type="entry name" value="WH_DNA-bd_sf"/>
</dbReference>
<evidence type="ECO:0000256" key="2">
    <source>
        <dbReference type="ARBA" id="ARBA00023015"/>
    </source>
</evidence>
<feature type="domain" description="HTH lysR-type" evidence="5">
    <location>
        <begin position="9"/>
        <end position="60"/>
    </location>
</feature>
<dbReference type="Gene3D" id="3.40.190.10">
    <property type="entry name" value="Periplasmic binding protein-like II"/>
    <property type="match status" value="2"/>
</dbReference>
<evidence type="ECO:0000259" key="5">
    <source>
        <dbReference type="PROSITE" id="PS50931"/>
    </source>
</evidence>
<dbReference type="PANTHER" id="PTHR30126:SF64">
    <property type="entry name" value="HTH-TYPE TRANSCRIPTIONAL REGULATOR CITR"/>
    <property type="match status" value="1"/>
</dbReference>
<name>A0ABT2TMK5_9FIRM</name>
<dbReference type="Gene3D" id="1.10.10.10">
    <property type="entry name" value="Winged helix-like DNA-binding domain superfamily/Winged helix DNA-binding domain"/>
    <property type="match status" value="1"/>
</dbReference>
<dbReference type="Proteomes" id="UP001652442">
    <property type="component" value="Unassembled WGS sequence"/>
</dbReference>